<dbReference type="AlphaFoldDB" id="A0A382RSF5"/>
<feature type="coiled-coil region" evidence="1">
    <location>
        <begin position="18"/>
        <end position="45"/>
    </location>
</feature>
<name>A0A382RSF5_9ZZZZ</name>
<dbReference type="PIRSF" id="PIRSF016498">
    <property type="entry name" value="UCP016498"/>
    <property type="match status" value="1"/>
</dbReference>
<protein>
    <recommendedName>
        <fullName evidence="3">DUF2203 domain-containing protein</fullName>
    </recommendedName>
</protein>
<dbReference type="EMBL" id="UINC01123849">
    <property type="protein sequence ID" value="SVD00596.1"/>
    <property type="molecule type" value="Genomic_DNA"/>
</dbReference>
<evidence type="ECO:0000256" key="1">
    <source>
        <dbReference type="SAM" id="Coils"/>
    </source>
</evidence>
<sequence length="132" mass="15209">MAKIFFTLEEAQGYINWLEEEFGAIQSLQNKINELDEKIQKVESGISLNGGGPISEQISNYSNERDDIFRLVEEKIDSIHQRGILVKSIEHALVDFPSILENKEIYLCWHGGEDEILYWHEVDVGFSGRRPL</sequence>
<dbReference type="InterPro" id="IPR018699">
    <property type="entry name" value="DUF2203"/>
</dbReference>
<keyword evidence="1" id="KW-0175">Coiled coil</keyword>
<evidence type="ECO:0000313" key="2">
    <source>
        <dbReference type="EMBL" id="SVD00596.1"/>
    </source>
</evidence>
<proteinExistence type="predicted"/>
<accession>A0A382RSF5</accession>
<dbReference type="Pfam" id="PF09969">
    <property type="entry name" value="DUF2203"/>
    <property type="match status" value="1"/>
</dbReference>
<reference evidence="2" key="1">
    <citation type="submission" date="2018-05" db="EMBL/GenBank/DDBJ databases">
        <authorList>
            <person name="Lanie J.A."/>
            <person name="Ng W.-L."/>
            <person name="Kazmierczak K.M."/>
            <person name="Andrzejewski T.M."/>
            <person name="Davidsen T.M."/>
            <person name="Wayne K.J."/>
            <person name="Tettelin H."/>
            <person name="Glass J.I."/>
            <person name="Rusch D."/>
            <person name="Podicherti R."/>
            <person name="Tsui H.-C.T."/>
            <person name="Winkler M.E."/>
        </authorList>
    </citation>
    <scope>NUCLEOTIDE SEQUENCE</scope>
</reference>
<organism evidence="2">
    <name type="scientific">marine metagenome</name>
    <dbReference type="NCBI Taxonomy" id="408172"/>
    <lineage>
        <taxon>unclassified sequences</taxon>
        <taxon>metagenomes</taxon>
        <taxon>ecological metagenomes</taxon>
    </lineage>
</organism>
<evidence type="ECO:0008006" key="3">
    <source>
        <dbReference type="Google" id="ProtNLM"/>
    </source>
</evidence>
<gene>
    <name evidence="2" type="ORF">METZ01_LOCUS353450</name>
</gene>